<dbReference type="InterPro" id="IPR005829">
    <property type="entry name" value="Sugar_transporter_CS"/>
</dbReference>
<dbReference type="PROSITE" id="PS00216">
    <property type="entry name" value="SUGAR_TRANSPORT_1"/>
    <property type="match status" value="1"/>
</dbReference>
<gene>
    <name evidence="11" type="ORF">DIW82_00485</name>
</gene>
<dbReference type="RefSeq" id="WP_273050880.1">
    <property type="nucleotide sequence ID" value="NZ_DAITTW010000057.1"/>
</dbReference>
<keyword evidence="4" id="KW-1003">Cell membrane</keyword>
<feature type="transmembrane region" description="Helical" evidence="9">
    <location>
        <begin position="36"/>
        <end position="58"/>
    </location>
</feature>
<reference evidence="11 12" key="1">
    <citation type="journal article" date="2018" name="Nat. Biotechnol.">
        <title>A standardized bacterial taxonomy based on genome phylogeny substantially revises the tree of life.</title>
        <authorList>
            <person name="Parks D.H."/>
            <person name="Chuvochina M."/>
            <person name="Waite D.W."/>
            <person name="Rinke C."/>
            <person name="Skarshewski A."/>
            <person name="Chaumeil P.A."/>
            <person name="Hugenholtz P."/>
        </authorList>
    </citation>
    <scope>NUCLEOTIDE SEQUENCE [LARGE SCALE GENOMIC DNA]</scope>
    <source>
        <strain evidence="11">UBA11247</strain>
    </source>
</reference>
<organism evidence="11 12">
    <name type="scientific">Corynebacterium nuruki</name>
    <dbReference type="NCBI Taxonomy" id="1032851"/>
    <lineage>
        <taxon>Bacteria</taxon>
        <taxon>Bacillati</taxon>
        <taxon>Actinomycetota</taxon>
        <taxon>Actinomycetes</taxon>
        <taxon>Mycobacteriales</taxon>
        <taxon>Corynebacteriaceae</taxon>
        <taxon>Corynebacterium</taxon>
    </lineage>
</organism>
<protein>
    <submittedName>
        <fullName evidence="11">MFS transporter</fullName>
    </submittedName>
</protein>
<dbReference type="SUPFAM" id="SSF103473">
    <property type="entry name" value="MFS general substrate transporter"/>
    <property type="match status" value="1"/>
</dbReference>
<feature type="transmembrane region" description="Helical" evidence="9">
    <location>
        <begin position="161"/>
        <end position="178"/>
    </location>
</feature>
<feature type="transmembrane region" description="Helical" evidence="9">
    <location>
        <begin position="273"/>
        <end position="292"/>
    </location>
</feature>
<dbReference type="GO" id="GO:0022857">
    <property type="term" value="F:transmembrane transporter activity"/>
    <property type="evidence" value="ECO:0007669"/>
    <property type="project" value="InterPro"/>
</dbReference>
<dbReference type="Proteomes" id="UP000261739">
    <property type="component" value="Unassembled WGS sequence"/>
</dbReference>
<dbReference type="GO" id="GO:0005886">
    <property type="term" value="C:plasma membrane"/>
    <property type="evidence" value="ECO:0007669"/>
    <property type="project" value="UniProtKB-SubCell"/>
</dbReference>
<dbReference type="Pfam" id="PF07690">
    <property type="entry name" value="MFS_1"/>
    <property type="match status" value="2"/>
</dbReference>
<feature type="transmembrane region" description="Helical" evidence="9">
    <location>
        <begin position="70"/>
        <end position="90"/>
    </location>
</feature>
<comment type="similarity">
    <text evidence="2">Belongs to the major facilitator superfamily.</text>
</comment>
<feature type="transmembrane region" description="Helical" evidence="9">
    <location>
        <begin position="190"/>
        <end position="210"/>
    </location>
</feature>
<evidence type="ECO:0000313" key="12">
    <source>
        <dbReference type="Proteomes" id="UP000261739"/>
    </source>
</evidence>
<dbReference type="AlphaFoldDB" id="A0A3D4SVJ4"/>
<dbReference type="PANTHER" id="PTHR43271:SF1">
    <property type="entry name" value="INNER MEMBRANE TRANSPORT PROTEIN YNFM"/>
    <property type="match status" value="1"/>
</dbReference>
<keyword evidence="7 9" id="KW-0472">Membrane</keyword>
<feature type="transmembrane region" description="Helical" evidence="9">
    <location>
        <begin position="331"/>
        <end position="353"/>
    </location>
</feature>
<keyword evidence="3" id="KW-0813">Transport</keyword>
<dbReference type="InterPro" id="IPR011701">
    <property type="entry name" value="MFS"/>
</dbReference>
<evidence type="ECO:0000259" key="10">
    <source>
        <dbReference type="PROSITE" id="PS50850"/>
    </source>
</evidence>
<keyword evidence="6 9" id="KW-1133">Transmembrane helix</keyword>
<evidence type="ECO:0000256" key="7">
    <source>
        <dbReference type="ARBA" id="ARBA00023136"/>
    </source>
</evidence>
<feature type="transmembrane region" description="Helical" evidence="9">
    <location>
        <begin position="304"/>
        <end position="325"/>
    </location>
</feature>
<evidence type="ECO:0000256" key="2">
    <source>
        <dbReference type="ARBA" id="ARBA00008335"/>
    </source>
</evidence>
<proteinExistence type="inferred from homology"/>
<feature type="domain" description="Major facilitator superfamily (MFS) profile" evidence="10">
    <location>
        <begin position="35"/>
        <end position="413"/>
    </location>
</feature>
<dbReference type="InterPro" id="IPR036259">
    <property type="entry name" value="MFS_trans_sf"/>
</dbReference>
<evidence type="ECO:0000256" key="6">
    <source>
        <dbReference type="ARBA" id="ARBA00022989"/>
    </source>
</evidence>
<dbReference type="PROSITE" id="PS50850">
    <property type="entry name" value="MFS"/>
    <property type="match status" value="1"/>
</dbReference>
<dbReference type="STRING" id="863239.GCA_000213935_01394"/>
<dbReference type="CDD" id="cd17324">
    <property type="entry name" value="MFS_NepI_like"/>
    <property type="match status" value="1"/>
</dbReference>
<dbReference type="PANTHER" id="PTHR43271">
    <property type="entry name" value="BLL2771 PROTEIN"/>
    <property type="match status" value="1"/>
</dbReference>
<evidence type="ECO:0000256" key="1">
    <source>
        <dbReference type="ARBA" id="ARBA00004651"/>
    </source>
</evidence>
<evidence type="ECO:0000256" key="9">
    <source>
        <dbReference type="SAM" id="Phobius"/>
    </source>
</evidence>
<dbReference type="Gene3D" id="1.20.1250.20">
    <property type="entry name" value="MFS general substrate transporter like domains"/>
    <property type="match status" value="1"/>
</dbReference>
<dbReference type="EMBL" id="DQID01000008">
    <property type="protein sequence ID" value="HCT13299.1"/>
    <property type="molecule type" value="Genomic_DNA"/>
</dbReference>
<evidence type="ECO:0000256" key="5">
    <source>
        <dbReference type="ARBA" id="ARBA00022692"/>
    </source>
</evidence>
<name>A0A3D4SVJ4_9CORY</name>
<dbReference type="InterPro" id="IPR020846">
    <property type="entry name" value="MFS_dom"/>
</dbReference>
<evidence type="ECO:0000256" key="4">
    <source>
        <dbReference type="ARBA" id="ARBA00022475"/>
    </source>
</evidence>
<comment type="subcellular location">
    <subcellularLocation>
        <location evidence="1">Cell membrane</location>
        <topology evidence="1">Multi-pass membrane protein</topology>
    </subcellularLocation>
</comment>
<evidence type="ECO:0000256" key="8">
    <source>
        <dbReference type="SAM" id="MobiDB-lite"/>
    </source>
</evidence>
<feature type="transmembrane region" description="Helical" evidence="9">
    <location>
        <begin position="239"/>
        <end position="261"/>
    </location>
</feature>
<feature type="transmembrane region" description="Helical" evidence="9">
    <location>
        <begin position="389"/>
        <end position="408"/>
    </location>
</feature>
<evidence type="ECO:0000256" key="3">
    <source>
        <dbReference type="ARBA" id="ARBA00022448"/>
    </source>
</evidence>
<keyword evidence="5 9" id="KW-0812">Transmembrane</keyword>
<accession>A0A3D4SVJ4</accession>
<comment type="caution">
    <text evidence="11">The sequence shown here is derived from an EMBL/GenBank/DDBJ whole genome shotgun (WGS) entry which is preliminary data.</text>
</comment>
<sequence length="423" mass="44531">MAATAQQPEQQDHPEQQGQQGHQAGLAPGDPGYRRVLIAAATAGLASFNAMYLTQALLPAIHEDLGVSPTTAALTVSATTGLLAVSVMPVSILSERVGRRRVLQISVLAATVLSLLLCLAPGIGTLIGLRALQGIAVAGVPAVTMTFLAEEIHPSHLGKVMGFYISGTSLGGLLGRLIPSGFLEVTGWRGASLAGAVVAFLLGVVCAWALPAQRNFTPKRITLAHEFGAFRSHWRNPRLVALFILPFLLMGSFVSLYNYLGFHLTEQFGLSELLAGMVFLLYLSGTWSSARAGALTARFGPARVLTLSTLLMVVGLLLALIPTLWATIVGVLIFTASFFAVHSTASTLVGAIATHDRAEASSTYVMNYYLGSSILGWAAGHVFEMGWTALILALIVVEVIALLLCVAASRNTPGHADRSAAPR</sequence>
<feature type="transmembrane region" description="Helical" evidence="9">
    <location>
        <begin position="365"/>
        <end position="383"/>
    </location>
</feature>
<evidence type="ECO:0000313" key="11">
    <source>
        <dbReference type="EMBL" id="HCT13299.1"/>
    </source>
</evidence>
<feature type="transmembrane region" description="Helical" evidence="9">
    <location>
        <begin position="102"/>
        <end position="123"/>
    </location>
</feature>
<feature type="transmembrane region" description="Helical" evidence="9">
    <location>
        <begin position="129"/>
        <end position="149"/>
    </location>
</feature>
<feature type="region of interest" description="Disordered" evidence="8">
    <location>
        <begin position="1"/>
        <end position="26"/>
    </location>
</feature>